<dbReference type="EMBL" id="JACVVK020000094">
    <property type="protein sequence ID" value="KAK7493318.1"/>
    <property type="molecule type" value="Genomic_DNA"/>
</dbReference>
<reference evidence="4 5" key="1">
    <citation type="journal article" date="2023" name="Sci. Data">
        <title>Genome assembly of the Korean intertidal mud-creeper Batillaria attramentaria.</title>
        <authorList>
            <person name="Patra A.K."/>
            <person name="Ho P.T."/>
            <person name="Jun S."/>
            <person name="Lee S.J."/>
            <person name="Kim Y."/>
            <person name="Won Y.J."/>
        </authorList>
    </citation>
    <scope>NUCLEOTIDE SEQUENCE [LARGE SCALE GENOMIC DNA]</scope>
    <source>
        <strain evidence="4">Wonlab-2016</strain>
    </source>
</reference>
<keyword evidence="2" id="KW-1133">Transmembrane helix</keyword>
<dbReference type="AlphaFoldDB" id="A0ABD0L1W8"/>
<protein>
    <recommendedName>
        <fullName evidence="6">TNFR-Cys domain-containing protein</fullName>
    </recommendedName>
</protein>
<sequence length="305" mass="33136">MESRIVRTVLVFCLISVGARTVRSDEHFQSFECYKDLCVDRLMFCHEREQRCKMCTRAYCLPSARTPEQCKPHCPELLRTTTAEPTTTQTPATRPSIPTTVISTVLTEKLTEAGDSTIVLSRETLIGAAAVVSLVILAILVLVIITLCCVNSLHQKLGNKRSGSQESSVGLEEGQALLWERRSSGDKADEDKASGSSGSSTPARKDPALEIPNPSTVNSGRSAYTAMPESATTRQVSRTGVPDTGSTDSLHHHKGCDYRLAPLPLSCGPPPYHHSQHQHRPAFPGAMTDMTVASPYTETTLLKSV</sequence>
<accession>A0ABD0L1W8</accession>
<gene>
    <name evidence="4" type="ORF">BaRGS_00015444</name>
</gene>
<evidence type="ECO:0000256" key="2">
    <source>
        <dbReference type="SAM" id="Phobius"/>
    </source>
</evidence>
<evidence type="ECO:0000313" key="5">
    <source>
        <dbReference type="Proteomes" id="UP001519460"/>
    </source>
</evidence>
<feature type="region of interest" description="Disordered" evidence="1">
    <location>
        <begin position="182"/>
        <end position="251"/>
    </location>
</feature>
<name>A0ABD0L1W8_9CAEN</name>
<keyword evidence="5" id="KW-1185">Reference proteome</keyword>
<evidence type="ECO:0000313" key="4">
    <source>
        <dbReference type="EMBL" id="KAK7493318.1"/>
    </source>
</evidence>
<dbReference type="Proteomes" id="UP001519460">
    <property type="component" value="Unassembled WGS sequence"/>
</dbReference>
<feature type="chain" id="PRO_5044886754" description="TNFR-Cys domain-containing protein" evidence="3">
    <location>
        <begin position="25"/>
        <end position="305"/>
    </location>
</feature>
<feature type="transmembrane region" description="Helical" evidence="2">
    <location>
        <begin position="125"/>
        <end position="153"/>
    </location>
</feature>
<keyword evidence="2" id="KW-0812">Transmembrane</keyword>
<comment type="caution">
    <text evidence="4">The sequence shown here is derived from an EMBL/GenBank/DDBJ whole genome shotgun (WGS) entry which is preliminary data.</text>
</comment>
<organism evidence="4 5">
    <name type="scientific">Batillaria attramentaria</name>
    <dbReference type="NCBI Taxonomy" id="370345"/>
    <lineage>
        <taxon>Eukaryota</taxon>
        <taxon>Metazoa</taxon>
        <taxon>Spiralia</taxon>
        <taxon>Lophotrochozoa</taxon>
        <taxon>Mollusca</taxon>
        <taxon>Gastropoda</taxon>
        <taxon>Caenogastropoda</taxon>
        <taxon>Sorbeoconcha</taxon>
        <taxon>Cerithioidea</taxon>
        <taxon>Batillariidae</taxon>
        <taxon>Batillaria</taxon>
    </lineage>
</organism>
<feature type="compositionally biased region" description="Polar residues" evidence="1">
    <location>
        <begin position="230"/>
        <end position="248"/>
    </location>
</feature>
<feature type="signal peptide" evidence="3">
    <location>
        <begin position="1"/>
        <end position="24"/>
    </location>
</feature>
<proteinExistence type="predicted"/>
<evidence type="ECO:0000256" key="1">
    <source>
        <dbReference type="SAM" id="MobiDB-lite"/>
    </source>
</evidence>
<feature type="compositionally biased region" description="Basic and acidic residues" evidence="1">
    <location>
        <begin position="182"/>
        <end position="193"/>
    </location>
</feature>
<keyword evidence="2" id="KW-0472">Membrane</keyword>
<evidence type="ECO:0008006" key="6">
    <source>
        <dbReference type="Google" id="ProtNLM"/>
    </source>
</evidence>
<keyword evidence="3" id="KW-0732">Signal</keyword>
<evidence type="ECO:0000256" key="3">
    <source>
        <dbReference type="SAM" id="SignalP"/>
    </source>
</evidence>
<feature type="compositionally biased region" description="Polar residues" evidence="1">
    <location>
        <begin position="213"/>
        <end position="222"/>
    </location>
</feature>